<evidence type="ECO:0000313" key="9">
    <source>
        <dbReference type="EMBL" id="PVZ70460.1"/>
    </source>
</evidence>
<evidence type="ECO:0000259" key="8">
    <source>
        <dbReference type="PROSITE" id="PS51007"/>
    </source>
</evidence>
<dbReference type="PANTHER" id="PTHR40942:SF4">
    <property type="entry name" value="CYTOCHROME C5"/>
    <property type="match status" value="1"/>
</dbReference>
<evidence type="ECO:0000313" key="10">
    <source>
        <dbReference type="Proteomes" id="UP000244906"/>
    </source>
</evidence>
<name>A0A2V1GWS7_9GAMM</name>
<evidence type="ECO:0000256" key="7">
    <source>
        <dbReference type="SAM" id="SignalP"/>
    </source>
</evidence>
<evidence type="ECO:0000256" key="3">
    <source>
        <dbReference type="ARBA" id="ARBA00022723"/>
    </source>
</evidence>
<feature type="chain" id="PRO_5016140238" description="Cytochrome c domain-containing protein" evidence="7">
    <location>
        <begin position="22"/>
        <end position="140"/>
    </location>
</feature>
<dbReference type="PRINTS" id="PR00607">
    <property type="entry name" value="CYTCHROMECIE"/>
</dbReference>
<evidence type="ECO:0000256" key="2">
    <source>
        <dbReference type="ARBA" id="ARBA00022617"/>
    </source>
</evidence>
<protein>
    <recommendedName>
        <fullName evidence="8">Cytochrome c domain-containing protein</fullName>
    </recommendedName>
</protein>
<dbReference type="Pfam" id="PF13442">
    <property type="entry name" value="Cytochrome_CBB3"/>
    <property type="match status" value="1"/>
</dbReference>
<sequence length="140" mass="14407">MKARLLYILAGSLAISTAAFADNYRDMSEEAINARIKPVGEVYIAGESEPAAPVVAAPAAARSGDAVYNASCFACHGTGVAGAPKLGDVAAWAPRIEKGLETLTTNAINGINAMPPRGTCADCSDDEILAAIEHMVSQSQ</sequence>
<dbReference type="SUPFAM" id="SSF46626">
    <property type="entry name" value="Cytochrome c"/>
    <property type="match status" value="1"/>
</dbReference>
<dbReference type="GO" id="GO:0020037">
    <property type="term" value="F:heme binding"/>
    <property type="evidence" value="ECO:0007669"/>
    <property type="project" value="InterPro"/>
</dbReference>
<keyword evidence="4" id="KW-0249">Electron transport</keyword>
<keyword evidence="3 6" id="KW-0479">Metal-binding</keyword>
<dbReference type="InterPro" id="IPR009056">
    <property type="entry name" value="Cyt_c-like_dom"/>
</dbReference>
<dbReference type="InterPro" id="IPR036909">
    <property type="entry name" value="Cyt_c-like_dom_sf"/>
</dbReference>
<dbReference type="InterPro" id="IPR002323">
    <property type="entry name" value="Cyt_CIE"/>
</dbReference>
<proteinExistence type="predicted"/>
<dbReference type="PROSITE" id="PS51007">
    <property type="entry name" value="CYTC"/>
    <property type="match status" value="1"/>
</dbReference>
<dbReference type="AlphaFoldDB" id="A0A2V1GWS7"/>
<keyword evidence="5 6" id="KW-0408">Iron</keyword>
<evidence type="ECO:0000256" key="5">
    <source>
        <dbReference type="ARBA" id="ARBA00023004"/>
    </source>
</evidence>
<keyword evidence="10" id="KW-1185">Reference proteome</keyword>
<feature type="domain" description="Cytochrome c" evidence="8">
    <location>
        <begin position="59"/>
        <end position="139"/>
    </location>
</feature>
<dbReference type="Gene3D" id="1.10.760.10">
    <property type="entry name" value="Cytochrome c-like domain"/>
    <property type="match status" value="1"/>
</dbReference>
<feature type="signal peptide" evidence="7">
    <location>
        <begin position="1"/>
        <end position="21"/>
    </location>
</feature>
<keyword evidence="2 6" id="KW-0349">Heme</keyword>
<keyword evidence="7" id="KW-0732">Signal</keyword>
<dbReference type="EMBL" id="QDDL01000002">
    <property type="protein sequence ID" value="PVZ70460.1"/>
    <property type="molecule type" value="Genomic_DNA"/>
</dbReference>
<organism evidence="9 10">
    <name type="scientific">Pelagibaculum spongiae</name>
    <dbReference type="NCBI Taxonomy" id="2080658"/>
    <lineage>
        <taxon>Bacteria</taxon>
        <taxon>Pseudomonadati</taxon>
        <taxon>Pseudomonadota</taxon>
        <taxon>Gammaproteobacteria</taxon>
        <taxon>Oceanospirillales</taxon>
        <taxon>Pelagibaculum</taxon>
    </lineage>
</organism>
<comment type="caution">
    <text evidence="9">The sequence shown here is derived from an EMBL/GenBank/DDBJ whole genome shotgun (WGS) entry which is preliminary data.</text>
</comment>
<dbReference type="RefSeq" id="WP_116686533.1">
    <property type="nucleotide sequence ID" value="NZ_CAWNYD010000002.1"/>
</dbReference>
<reference evidence="9 10" key="1">
    <citation type="submission" date="2018-04" db="EMBL/GenBank/DDBJ databases">
        <title>Thalassorhabdus spongiae gen. nov., sp. nov., isolated from a marine sponge in South-West Iceland.</title>
        <authorList>
            <person name="Knobloch S."/>
            <person name="Daussin A."/>
            <person name="Johannsson R."/>
            <person name="Marteinsson V.T."/>
        </authorList>
    </citation>
    <scope>NUCLEOTIDE SEQUENCE [LARGE SCALE GENOMIC DNA]</scope>
    <source>
        <strain evidence="9 10">Hp12</strain>
    </source>
</reference>
<accession>A0A2V1GWS7</accession>
<dbReference type="OrthoDB" id="9814708at2"/>
<dbReference type="GO" id="GO:0005506">
    <property type="term" value="F:iron ion binding"/>
    <property type="evidence" value="ECO:0007669"/>
    <property type="project" value="InterPro"/>
</dbReference>
<dbReference type="PANTHER" id="PTHR40942">
    <property type="match status" value="1"/>
</dbReference>
<dbReference type="Proteomes" id="UP000244906">
    <property type="component" value="Unassembled WGS sequence"/>
</dbReference>
<gene>
    <name evidence="9" type="ORF">DC094_07700</name>
</gene>
<keyword evidence="1" id="KW-0813">Transport</keyword>
<dbReference type="GO" id="GO:0009055">
    <property type="term" value="F:electron transfer activity"/>
    <property type="evidence" value="ECO:0007669"/>
    <property type="project" value="InterPro"/>
</dbReference>
<evidence type="ECO:0000256" key="1">
    <source>
        <dbReference type="ARBA" id="ARBA00022448"/>
    </source>
</evidence>
<evidence type="ECO:0000256" key="6">
    <source>
        <dbReference type="PROSITE-ProRule" id="PRU00433"/>
    </source>
</evidence>
<evidence type="ECO:0000256" key="4">
    <source>
        <dbReference type="ARBA" id="ARBA00022982"/>
    </source>
</evidence>